<dbReference type="PATRIC" id="fig|272624.6.peg.1297"/>
<dbReference type="Proteomes" id="UP000000609">
    <property type="component" value="Chromosome"/>
</dbReference>
<proteinExistence type="predicted"/>
<dbReference type="KEGG" id="lpn:lpg1233"/>
<dbReference type="HOGENOM" id="CLU_1045076_0_0_6"/>
<dbReference type="EMBL" id="AE017354">
    <property type="protein sequence ID" value="AAU27317.1"/>
    <property type="molecule type" value="Genomic_DNA"/>
</dbReference>
<keyword evidence="2" id="KW-1185">Reference proteome</keyword>
<organism evidence="1 2">
    <name type="scientific">Legionella pneumophila subsp. pneumophila (strain Philadelphia 1 / ATCC 33152 / DSM 7513)</name>
    <dbReference type="NCBI Taxonomy" id="272624"/>
    <lineage>
        <taxon>Bacteria</taxon>
        <taxon>Pseudomonadati</taxon>
        <taxon>Pseudomonadota</taxon>
        <taxon>Gammaproteobacteria</taxon>
        <taxon>Legionellales</taxon>
        <taxon>Legionellaceae</taxon>
        <taxon>Legionella</taxon>
    </lineage>
</organism>
<dbReference type="PaxDb" id="272624-lpg1233"/>
<name>Q5ZW54_LEGPH</name>
<reference evidence="1 2" key="1">
    <citation type="journal article" date="2004" name="Science">
        <title>The genomic sequence of the accidental pathogen Legionella pneumophila.</title>
        <authorList>
            <person name="Chien M."/>
            <person name="Morozova I."/>
            <person name="Shi S."/>
            <person name="Sheng H."/>
            <person name="Chen J."/>
            <person name="Gomez S.M."/>
            <person name="Asamani G."/>
            <person name="Hill K."/>
            <person name="Nuara J."/>
            <person name="Feder M."/>
            <person name="Rineer J."/>
            <person name="Greenberg J.J."/>
            <person name="Steshenko V."/>
            <person name="Park S.H."/>
            <person name="Zhao B."/>
            <person name="Teplitskaya E."/>
            <person name="Edwards J.R."/>
            <person name="Pampou S."/>
            <person name="Georghiou A."/>
            <person name="Chou I.C."/>
            <person name="Iannuccilli W."/>
            <person name="Ulz M.E."/>
            <person name="Kim D.H."/>
            <person name="Geringer-Sameth A."/>
            <person name="Goldsberry C."/>
            <person name="Morozov P."/>
            <person name="Fischer S.G."/>
            <person name="Segal G."/>
            <person name="Qu X."/>
            <person name="Rzhetsky A."/>
            <person name="Zhang P."/>
            <person name="Cayanis E."/>
            <person name="De Jong P.J."/>
            <person name="Ju J."/>
            <person name="Kalachikov S."/>
            <person name="Shuman H.A."/>
            <person name="Russo J.J."/>
        </authorList>
    </citation>
    <scope>NUCLEOTIDE SEQUENCE [LARGE SCALE GENOMIC DNA]</scope>
    <source>
        <strain evidence="2">Philadelphia 1 / ATCC 33152 / DSM 7513</strain>
    </source>
</reference>
<evidence type="ECO:0000313" key="1">
    <source>
        <dbReference type="EMBL" id="AAU27317.1"/>
    </source>
</evidence>
<evidence type="ECO:0000313" key="2">
    <source>
        <dbReference type="Proteomes" id="UP000000609"/>
    </source>
</evidence>
<protein>
    <submittedName>
        <fullName evidence="1">Uncharacterized protein</fullName>
    </submittedName>
</protein>
<dbReference type="RefSeq" id="WP_010946965.1">
    <property type="nucleotide sequence ID" value="NC_002942.5"/>
</dbReference>
<sequence>MKKIITSAICLYSLSLPVYSESTPDGQPILYCPNSVKCDFKLYGTERCRVMDNPSEVWGGYTFSGPKLLEGIYKFKRVEVSAEKRPVCKYYLNDKQPAPLDISLNDPNSNYPTTTTRYINKFNPFLAEGTSWTGTNFGMSCSSNDPKHCPLTEEPEITVTSNGSKSFDMVFYFASGNDSEWEPKYKSSSILSYNELYDLCGSTSECIIDIGESSACRDGFDCLQLGTVSLDLSNPNVVKINKTTSSIPYLSIMQKKPFNTLYSELK</sequence>
<gene>
    <name evidence="1" type="ordered locus">lpg1233</name>
</gene>
<dbReference type="GeneID" id="57035225"/>
<accession>Q5ZW54</accession>
<dbReference type="AlphaFoldDB" id="Q5ZW54"/>